<sequence>MNGPMRRCFLCSDPMCIKRKTRRRAGGRNARGTRQRSSISALAPASEGLFVRRVPDEERQR</sequence>
<keyword evidence="2" id="KW-0614">Plasmid</keyword>
<feature type="region of interest" description="Disordered" evidence="1">
    <location>
        <begin position="21"/>
        <end position="44"/>
    </location>
</feature>
<name>A0A2L0HC37_RHIFR</name>
<evidence type="ECO:0000256" key="1">
    <source>
        <dbReference type="SAM" id="MobiDB-lite"/>
    </source>
</evidence>
<proteinExistence type="predicted"/>
<dbReference type="AlphaFoldDB" id="A0A2L0HC37"/>
<reference evidence="2 3" key="1">
    <citation type="submission" date="2017-10" db="EMBL/GenBank/DDBJ databases">
        <title>Analysis of the genome sequences of Rhizobium populations associated to common bean (phaseolus vulgaris).</title>
        <authorList>
            <person name="Bustos P."/>
            <person name="Santamaria R.I."/>
            <person name="Miranda-Sanchez F."/>
            <person name="Perez-Carrascal O."/>
            <person name="Juarez S."/>
            <person name="Lozano L."/>
            <person name="Martinez-Flores I."/>
            <person name="Vinuesa P."/>
            <person name="Martinez-Romero E."/>
            <person name="Cevallos M.A."/>
            <person name="Romero D."/>
            <person name="Davila G."/>
            <person name="Gonzalez V."/>
        </authorList>
    </citation>
    <scope>NUCLEOTIDE SEQUENCE [LARGE SCALE GENOMIC DNA]</scope>
    <source>
        <strain evidence="2 3">NXT3</strain>
        <plasmid evidence="3">Plasmid psfrenxt3b</plasmid>
    </source>
</reference>
<dbReference type="Proteomes" id="UP000239340">
    <property type="component" value="Plasmid pSfreNXT3b"/>
</dbReference>
<protein>
    <submittedName>
        <fullName evidence="2">Uncharacterized protein</fullName>
    </submittedName>
</protein>
<dbReference type="EMBL" id="CP024309">
    <property type="protein sequence ID" value="AUX79004.1"/>
    <property type="molecule type" value="Genomic_DNA"/>
</dbReference>
<gene>
    <name evidence="2" type="ORF">NXT3_PB00349</name>
</gene>
<geneLocation type="plasmid" evidence="3">
    <name>psfrenxt3b</name>
</geneLocation>
<feature type="compositionally biased region" description="Basic residues" evidence="1">
    <location>
        <begin position="21"/>
        <end position="34"/>
    </location>
</feature>
<evidence type="ECO:0000313" key="3">
    <source>
        <dbReference type="Proteomes" id="UP000239340"/>
    </source>
</evidence>
<organism evidence="2 3">
    <name type="scientific">Rhizobium fredii</name>
    <name type="common">Sinorhizobium fredii</name>
    <dbReference type="NCBI Taxonomy" id="380"/>
    <lineage>
        <taxon>Bacteria</taxon>
        <taxon>Pseudomonadati</taxon>
        <taxon>Pseudomonadota</taxon>
        <taxon>Alphaproteobacteria</taxon>
        <taxon>Hyphomicrobiales</taxon>
        <taxon>Rhizobiaceae</taxon>
        <taxon>Sinorhizobium/Ensifer group</taxon>
        <taxon>Sinorhizobium</taxon>
    </lineage>
</organism>
<accession>A0A2L0HC37</accession>
<evidence type="ECO:0000313" key="2">
    <source>
        <dbReference type="EMBL" id="AUX79004.1"/>
    </source>
</evidence>